<dbReference type="RefSeq" id="XP_046072203.1">
    <property type="nucleotide sequence ID" value="XM_046209635.1"/>
</dbReference>
<evidence type="ECO:0000313" key="2">
    <source>
        <dbReference type="EMBL" id="KAH8697502.1"/>
    </source>
</evidence>
<feature type="compositionally biased region" description="Basic and acidic residues" evidence="1">
    <location>
        <begin position="36"/>
        <end position="52"/>
    </location>
</feature>
<gene>
    <name evidence="2" type="ORF">BGW36DRAFT_168819</name>
</gene>
<sequence length="521" mass="57411">MTTRQNSSISSNSRTKLKNFRYIPSEESEMPLTKAPDVKVPKDAANADKENQKSWMNGVAKPPKSPSKSQPSTQPKDQKQTKECPKTPANRIPLADLISNAEDAMNDVSEKEMTPDDYISWQPAPPQSSSTTAGSKGRRKKRRHNSSPASSPLRTGKSSKPKEPFDLKTFQSLLKTPQSDIATDLWNNYVGKSKLEGALDIPAKFANLSSSPRTPISEKLARDSSGLRRSASCNVDWPSSKTKRRRIDGPNGLRTTRDIFSRSRSNVLDSGSSKKLSFLLDKIQNNLASAKVTAEVRSPSSPLPAQNDRHGKNLPSPSKGQRNCETAAGQHIPQVAMEGNKPADQPQALRKEKAMRSSSSEFSDDDFDEDILALVESSTDPFTDSENLKNTMPQTPVSRKSFNIEQSPCPIDNANKRTFIASKQGQSDDEFDDDLGEGMEEILAQYDEKKPPQHDSILSQTRPEAKSSNKPSFSYPVKMQEAQPIAHVSLVDEFDDDDLDLNGIDENALCGLDQHDQVGNP</sequence>
<evidence type="ECO:0000313" key="3">
    <source>
        <dbReference type="Proteomes" id="UP001201262"/>
    </source>
</evidence>
<feature type="compositionally biased region" description="Basic residues" evidence="1">
    <location>
        <begin position="136"/>
        <end position="145"/>
    </location>
</feature>
<keyword evidence="3" id="KW-1185">Reference proteome</keyword>
<feature type="compositionally biased region" description="Polar residues" evidence="1">
    <location>
        <begin position="456"/>
        <end position="472"/>
    </location>
</feature>
<feature type="compositionally biased region" description="Polar residues" evidence="1">
    <location>
        <begin position="231"/>
        <end position="240"/>
    </location>
</feature>
<feature type="region of interest" description="Disordered" evidence="1">
    <location>
        <begin position="445"/>
        <end position="474"/>
    </location>
</feature>
<comment type="caution">
    <text evidence="2">The sequence shown here is derived from an EMBL/GenBank/DDBJ whole genome shotgun (WGS) entry which is preliminary data.</text>
</comment>
<feature type="region of interest" description="Disordered" evidence="1">
    <location>
        <begin position="338"/>
        <end position="365"/>
    </location>
</feature>
<feature type="region of interest" description="Disordered" evidence="1">
    <location>
        <begin position="291"/>
        <end position="325"/>
    </location>
</feature>
<feature type="compositionally biased region" description="Low complexity" evidence="1">
    <location>
        <begin position="66"/>
        <end position="75"/>
    </location>
</feature>
<feature type="region of interest" description="Disordered" evidence="1">
    <location>
        <begin position="1"/>
        <end position="171"/>
    </location>
</feature>
<feature type="compositionally biased region" description="Polar residues" evidence="1">
    <location>
        <begin position="315"/>
        <end position="324"/>
    </location>
</feature>
<name>A0AAD4Q0C3_9EURO</name>
<dbReference type="GeneID" id="70239922"/>
<accession>A0AAD4Q0C3</accession>
<dbReference type="EMBL" id="JAJTJA010000006">
    <property type="protein sequence ID" value="KAH8697502.1"/>
    <property type="molecule type" value="Genomic_DNA"/>
</dbReference>
<feature type="compositionally biased region" description="Polar residues" evidence="1">
    <location>
        <begin position="146"/>
        <end position="158"/>
    </location>
</feature>
<proteinExistence type="predicted"/>
<organism evidence="2 3">
    <name type="scientific">Talaromyces proteolyticus</name>
    <dbReference type="NCBI Taxonomy" id="1131652"/>
    <lineage>
        <taxon>Eukaryota</taxon>
        <taxon>Fungi</taxon>
        <taxon>Dikarya</taxon>
        <taxon>Ascomycota</taxon>
        <taxon>Pezizomycotina</taxon>
        <taxon>Eurotiomycetes</taxon>
        <taxon>Eurotiomycetidae</taxon>
        <taxon>Eurotiales</taxon>
        <taxon>Trichocomaceae</taxon>
        <taxon>Talaromyces</taxon>
        <taxon>Talaromyces sect. Bacilispori</taxon>
    </lineage>
</organism>
<reference evidence="2" key="1">
    <citation type="submission" date="2021-12" db="EMBL/GenBank/DDBJ databases">
        <title>Convergent genome expansion in fungi linked to evolution of root-endophyte symbiosis.</title>
        <authorList>
            <consortium name="DOE Joint Genome Institute"/>
            <person name="Ke Y.-H."/>
            <person name="Bonito G."/>
            <person name="Liao H.-L."/>
            <person name="Looney B."/>
            <person name="Rojas-Flechas A."/>
            <person name="Nash J."/>
            <person name="Hameed K."/>
            <person name="Schadt C."/>
            <person name="Martin F."/>
            <person name="Crous P.W."/>
            <person name="Miettinen O."/>
            <person name="Magnuson J.K."/>
            <person name="Labbe J."/>
            <person name="Jacobson D."/>
            <person name="Doktycz M.J."/>
            <person name="Veneault-Fourrey C."/>
            <person name="Kuo A."/>
            <person name="Mondo S."/>
            <person name="Calhoun S."/>
            <person name="Riley R."/>
            <person name="Ohm R."/>
            <person name="LaButti K."/>
            <person name="Andreopoulos B."/>
            <person name="Pangilinan J."/>
            <person name="Nolan M."/>
            <person name="Tritt A."/>
            <person name="Clum A."/>
            <person name="Lipzen A."/>
            <person name="Daum C."/>
            <person name="Barry K."/>
            <person name="Grigoriev I.V."/>
            <person name="Vilgalys R."/>
        </authorList>
    </citation>
    <scope>NUCLEOTIDE SEQUENCE</scope>
    <source>
        <strain evidence="2">PMI_201</strain>
    </source>
</reference>
<dbReference type="AlphaFoldDB" id="A0AAD4Q0C3"/>
<evidence type="ECO:0000256" key="1">
    <source>
        <dbReference type="SAM" id="MobiDB-lite"/>
    </source>
</evidence>
<protein>
    <submittedName>
        <fullName evidence="2">Uncharacterized protein</fullName>
    </submittedName>
</protein>
<dbReference type="Proteomes" id="UP001201262">
    <property type="component" value="Unassembled WGS sequence"/>
</dbReference>
<feature type="compositionally biased region" description="Basic and acidic residues" evidence="1">
    <location>
        <begin position="76"/>
        <end position="85"/>
    </location>
</feature>
<feature type="region of interest" description="Disordered" evidence="1">
    <location>
        <begin position="207"/>
        <end position="258"/>
    </location>
</feature>
<feature type="compositionally biased region" description="Polar residues" evidence="1">
    <location>
        <begin position="1"/>
        <end position="14"/>
    </location>
</feature>